<dbReference type="InterPro" id="IPR036779">
    <property type="entry name" value="LysM_dom_sf"/>
</dbReference>
<dbReference type="Gene3D" id="6.20.240.60">
    <property type="match status" value="1"/>
</dbReference>
<name>A0A090IT35_9BACI</name>
<dbReference type="GeneID" id="92960572"/>
<keyword evidence="1" id="KW-0732">Signal</keyword>
<evidence type="ECO:0000259" key="2">
    <source>
        <dbReference type="PROSITE" id="PS51782"/>
    </source>
</evidence>
<dbReference type="Gene3D" id="1.10.10.2520">
    <property type="entry name" value="Cell wall hydrolase SleB, domain 1"/>
    <property type="match status" value="1"/>
</dbReference>
<dbReference type="CDD" id="cd00118">
    <property type="entry name" value="LysM"/>
    <property type="match status" value="1"/>
</dbReference>
<feature type="chain" id="PRO_5001857699" evidence="1">
    <location>
        <begin position="29"/>
        <end position="198"/>
    </location>
</feature>
<organism evidence="3 4">
    <name type="scientific">Caldibacillus thermoamylovorans</name>
    <dbReference type="NCBI Taxonomy" id="35841"/>
    <lineage>
        <taxon>Bacteria</taxon>
        <taxon>Bacillati</taxon>
        <taxon>Bacillota</taxon>
        <taxon>Bacilli</taxon>
        <taxon>Bacillales</taxon>
        <taxon>Bacillaceae</taxon>
        <taxon>Caldibacillus</taxon>
    </lineage>
</organism>
<dbReference type="Pfam" id="PF01476">
    <property type="entry name" value="LysM"/>
    <property type="match status" value="1"/>
</dbReference>
<dbReference type="PROSITE" id="PS51782">
    <property type="entry name" value="LYSM"/>
    <property type="match status" value="1"/>
</dbReference>
<protein>
    <submittedName>
        <fullName evidence="3">Cell wall hydrolase SleB</fullName>
    </submittedName>
</protein>
<dbReference type="Pfam" id="PF07486">
    <property type="entry name" value="Hydrolase_2"/>
    <property type="match status" value="1"/>
</dbReference>
<keyword evidence="3" id="KW-0378">Hydrolase</keyword>
<dbReference type="Gene3D" id="3.10.350.10">
    <property type="entry name" value="LysM domain"/>
    <property type="match status" value="1"/>
</dbReference>
<evidence type="ECO:0000313" key="4">
    <source>
        <dbReference type="Proteomes" id="UP000040576"/>
    </source>
</evidence>
<dbReference type="RefSeq" id="WP_034769441.1">
    <property type="nucleotide sequence ID" value="NZ_CCRF01000044.1"/>
</dbReference>
<keyword evidence="4" id="KW-1185">Reference proteome</keyword>
<dbReference type="InterPro" id="IPR011105">
    <property type="entry name" value="Cell_wall_hydrolase_SleB"/>
</dbReference>
<reference evidence="3 4" key="1">
    <citation type="submission" date="2014-07" db="EMBL/GenBank/DDBJ databases">
        <authorList>
            <person name="Wibberg Daniel"/>
        </authorList>
    </citation>
    <scope>NUCLEOTIDE SEQUENCE [LARGE SCALE GENOMIC DNA]</scope>
</reference>
<dbReference type="GO" id="GO:0016787">
    <property type="term" value="F:hydrolase activity"/>
    <property type="evidence" value="ECO:0007669"/>
    <property type="project" value="UniProtKB-KW"/>
</dbReference>
<dbReference type="InterPro" id="IPR018392">
    <property type="entry name" value="LysM"/>
</dbReference>
<proteinExistence type="predicted"/>
<dbReference type="SMART" id="SM00257">
    <property type="entry name" value="LysM"/>
    <property type="match status" value="1"/>
</dbReference>
<dbReference type="Proteomes" id="UP000040576">
    <property type="component" value="Unassembled WGS sequence"/>
</dbReference>
<feature type="domain" description="LysM" evidence="2">
    <location>
        <begin position="30"/>
        <end position="73"/>
    </location>
</feature>
<dbReference type="SUPFAM" id="SSF54106">
    <property type="entry name" value="LysM domain"/>
    <property type="match status" value="1"/>
</dbReference>
<dbReference type="AlphaFoldDB" id="A0A090IT35"/>
<sequence length="198" mass="21562">MGKRVIKTMITMLAMFAMIGFGTNQTEAASVYTVKSGDSLYKIGQTNGVPVQILQSMNHLNSDKIYPGQKLSLPDSLSSSDKDLLARLVTAEAKGEPYAGKVAVATVVLNRVDNPNFPNSVRDVIYQIDNGYYAFSPVANGEINKPANAESKRAVQEALAFRGQGNGSLYFYNPKTSTSKWIFSKQVTVKIGNHVFAK</sequence>
<accession>A0A090IT35</accession>
<feature type="signal peptide" evidence="1">
    <location>
        <begin position="1"/>
        <end position="28"/>
    </location>
</feature>
<dbReference type="InterPro" id="IPR042047">
    <property type="entry name" value="SleB_dom1"/>
</dbReference>
<evidence type="ECO:0000256" key="1">
    <source>
        <dbReference type="SAM" id="SignalP"/>
    </source>
</evidence>
<evidence type="ECO:0000313" key="3">
    <source>
        <dbReference type="EMBL" id="CEE01236.1"/>
    </source>
</evidence>
<gene>
    <name evidence="3" type="ORF">BT1A1_1407</name>
</gene>
<dbReference type="EMBL" id="CCRF01000044">
    <property type="protein sequence ID" value="CEE01236.1"/>
    <property type="molecule type" value="Genomic_DNA"/>
</dbReference>